<comment type="caution">
    <text evidence="2">The sequence shown here is derived from an EMBL/GenBank/DDBJ whole genome shotgun (WGS) entry which is preliminary data.</text>
</comment>
<evidence type="ECO:0000259" key="1">
    <source>
        <dbReference type="PROSITE" id="PS50112"/>
    </source>
</evidence>
<organism evidence="2 3">
    <name type="scientific">Pedobacter hiemivivus</name>
    <dbReference type="NCBI Taxonomy" id="2530454"/>
    <lineage>
        <taxon>Bacteria</taxon>
        <taxon>Pseudomonadati</taxon>
        <taxon>Bacteroidota</taxon>
        <taxon>Sphingobacteriia</taxon>
        <taxon>Sphingobacteriales</taxon>
        <taxon>Sphingobacteriaceae</taxon>
        <taxon>Pedobacter</taxon>
    </lineage>
</organism>
<dbReference type="RefSeq" id="WP_136879237.1">
    <property type="nucleotide sequence ID" value="NZ_SWDX01000002.1"/>
</dbReference>
<dbReference type="EMBL" id="SWDX01000002">
    <property type="protein sequence ID" value="TKC63566.1"/>
    <property type="molecule type" value="Genomic_DNA"/>
</dbReference>
<dbReference type="Proteomes" id="UP000309594">
    <property type="component" value="Unassembled WGS sequence"/>
</dbReference>
<protein>
    <submittedName>
        <fullName evidence="2">Photoactive yellow protein</fullName>
    </submittedName>
</protein>
<evidence type="ECO:0000313" key="3">
    <source>
        <dbReference type="Proteomes" id="UP000309594"/>
    </source>
</evidence>
<proteinExistence type="predicted"/>
<dbReference type="Gene3D" id="3.30.450.20">
    <property type="entry name" value="PAS domain"/>
    <property type="match status" value="1"/>
</dbReference>
<name>A0A4V5PE52_9SPHI</name>
<evidence type="ECO:0000313" key="2">
    <source>
        <dbReference type="EMBL" id="TKC63566.1"/>
    </source>
</evidence>
<dbReference type="InterPro" id="IPR000014">
    <property type="entry name" value="PAS"/>
</dbReference>
<dbReference type="CDD" id="cd00130">
    <property type="entry name" value="PAS"/>
    <property type="match status" value="1"/>
</dbReference>
<dbReference type="SUPFAM" id="SSF55785">
    <property type="entry name" value="PYP-like sensor domain (PAS domain)"/>
    <property type="match status" value="1"/>
</dbReference>
<sequence>MKISDNGLPTWLDANTDEAYDDLDFGIVRMDYRGIITAYNSAESALSGVTKENAIGKHFFTQVAPCTNNFMVAERYKEEELDEVIPYMFTYVTKPTKVELRLIKAKNGNQYLLAHKA</sequence>
<gene>
    <name evidence="2" type="ORF">FBD94_04185</name>
</gene>
<dbReference type="PROSITE" id="PS50112">
    <property type="entry name" value="PAS"/>
    <property type="match status" value="1"/>
</dbReference>
<reference evidence="2 3" key="1">
    <citation type="submission" date="2019-04" db="EMBL/GenBank/DDBJ databases">
        <title>Pedobacter sp. RP-1-16 sp. nov., isolated from Arctic soil.</title>
        <authorList>
            <person name="Dahal R.H."/>
            <person name="Kim D.-U."/>
        </authorList>
    </citation>
    <scope>NUCLEOTIDE SEQUENCE [LARGE SCALE GENOMIC DNA]</scope>
    <source>
        <strain evidence="2 3">RP-1-16</strain>
    </source>
</reference>
<feature type="domain" description="PAS" evidence="1">
    <location>
        <begin position="12"/>
        <end position="63"/>
    </location>
</feature>
<accession>A0A4V5PE52</accession>
<dbReference type="InterPro" id="IPR035965">
    <property type="entry name" value="PAS-like_dom_sf"/>
</dbReference>
<dbReference type="AlphaFoldDB" id="A0A4V5PE52"/>